<dbReference type="Pfam" id="PF00560">
    <property type="entry name" value="LRR_1"/>
    <property type="match status" value="2"/>
</dbReference>
<keyword evidence="14 21" id="KW-0067">ATP-binding</keyword>
<evidence type="ECO:0000256" key="11">
    <source>
        <dbReference type="ARBA" id="ARBA00022737"/>
    </source>
</evidence>
<evidence type="ECO:0000256" key="8">
    <source>
        <dbReference type="ARBA" id="ARBA00022679"/>
    </source>
</evidence>
<comment type="catalytic activity">
    <reaction evidence="20">
        <text>L-seryl-[protein] + ATP = O-phospho-L-seryl-[protein] + ADP + H(+)</text>
        <dbReference type="Rhea" id="RHEA:17989"/>
        <dbReference type="Rhea" id="RHEA-COMP:9863"/>
        <dbReference type="Rhea" id="RHEA-COMP:11604"/>
        <dbReference type="ChEBI" id="CHEBI:15378"/>
        <dbReference type="ChEBI" id="CHEBI:29999"/>
        <dbReference type="ChEBI" id="CHEBI:30616"/>
        <dbReference type="ChEBI" id="CHEBI:83421"/>
        <dbReference type="ChEBI" id="CHEBI:456216"/>
        <dbReference type="EC" id="2.7.11.1"/>
    </reaction>
</comment>
<evidence type="ECO:0000256" key="9">
    <source>
        <dbReference type="ARBA" id="ARBA00022692"/>
    </source>
</evidence>
<evidence type="ECO:0000256" key="22">
    <source>
        <dbReference type="SAM" id="Phobius"/>
    </source>
</evidence>
<dbReference type="Pfam" id="PF08263">
    <property type="entry name" value="LRRNT_2"/>
    <property type="match status" value="1"/>
</dbReference>
<dbReference type="GO" id="GO:0009742">
    <property type="term" value="P:brassinosteroid mediated signaling pathway"/>
    <property type="evidence" value="ECO:0007669"/>
    <property type="project" value="UniProtKB-KW"/>
</dbReference>
<organism evidence="24 25">
    <name type="scientific">Acorus calamus</name>
    <name type="common">Sweet flag</name>
    <dbReference type="NCBI Taxonomy" id="4465"/>
    <lineage>
        <taxon>Eukaryota</taxon>
        <taxon>Viridiplantae</taxon>
        <taxon>Streptophyta</taxon>
        <taxon>Embryophyta</taxon>
        <taxon>Tracheophyta</taxon>
        <taxon>Spermatophyta</taxon>
        <taxon>Magnoliopsida</taxon>
        <taxon>Liliopsida</taxon>
        <taxon>Acoraceae</taxon>
        <taxon>Acorus</taxon>
    </lineage>
</organism>
<dbReference type="EC" id="2.7.11.1" evidence="4"/>
<dbReference type="SUPFAM" id="SSF52047">
    <property type="entry name" value="RNI-like"/>
    <property type="match status" value="1"/>
</dbReference>
<evidence type="ECO:0000256" key="4">
    <source>
        <dbReference type="ARBA" id="ARBA00012513"/>
    </source>
</evidence>
<evidence type="ECO:0000313" key="25">
    <source>
        <dbReference type="Proteomes" id="UP001180020"/>
    </source>
</evidence>
<keyword evidence="5" id="KW-0723">Serine/threonine-protein kinase</keyword>
<reference evidence="24" key="1">
    <citation type="journal article" date="2023" name="Nat. Commun.">
        <title>Diploid and tetraploid genomes of Acorus and the evolution of monocots.</title>
        <authorList>
            <person name="Ma L."/>
            <person name="Liu K.W."/>
            <person name="Li Z."/>
            <person name="Hsiao Y.Y."/>
            <person name="Qi Y."/>
            <person name="Fu T."/>
            <person name="Tang G.D."/>
            <person name="Zhang D."/>
            <person name="Sun W.H."/>
            <person name="Liu D.K."/>
            <person name="Li Y."/>
            <person name="Chen G.Z."/>
            <person name="Liu X.D."/>
            <person name="Liao X.Y."/>
            <person name="Jiang Y.T."/>
            <person name="Yu X."/>
            <person name="Hao Y."/>
            <person name="Huang J."/>
            <person name="Zhao X.W."/>
            <person name="Ke S."/>
            <person name="Chen Y.Y."/>
            <person name="Wu W.L."/>
            <person name="Hsu J.L."/>
            <person name="Lin Y.F."/>
            <person name="Huang M.D."/>
            <person name="Li C.Y."/>
            <person name="Huang L."/>
            <person name="Wang Z.W."/>
            <person name="Zhao X."/>
            <person name="Zhong W.Y."/>
            <person name="Peng D.H."/>
            <person name="Ahmad S."/>
            <person name="Lan S."/>
            <person name="Zhang J.S."/>
            <person name="Tsai W.C."/>
            <person name="Van de Peer Y."/>
            <person name="Liu Z.J."/>
        </authorList>
    </citation>
    <scope>NUCLEOTIDE SEQUENCE</scope>
    <source>
        <strain evidence="24">CP</strain>
    </source>
</reference>
<dbReference type="InterPro" id="IPR000719">
    <property type="entry name" value="Prot_kinase_dom"/>
</dbReference>
<dbReference type="SUPFAM" id="SSF56112">
    <property type="entry name" value="Protein kinase-like (PK-like)"/>
    <property type="match status" value="1"/>
</dbReference>
<dbReference type="InterPro" id="IPR011009">
    <property type="entry name" value="Kinase-like_dom_sf"/>
</dbReference>
<keyword evidence="18" id="KW-0325">Glycoprotein</keyword>
<dbReference type="FunFam" id="3.80.10.10:FF:000383">
    <property type="entry name" value="Leucine-rich repeat receptor protein kinase EMS1"/>
    <property type="match status" value="1"/>
</dbReference>
<gene>
    <name evidence="24" type="primary">EXS</name>
    <name evidence="24" type="ORF">QJS10_CPB13g00936</name>
</gene>
<evidence type="ECO:0000256" key="12">
    <source>
        <dbReference type="ARBA" id="ARBA00022741"/>
    </source>
</evidence>
<name>A0AAV9DG94_ACOCL</name>
<dbReference type="InterPro" id="IPR017441">
    <property type="entry name" value="Protein_kinase_ATP_BS"/>
</dbReference>
<evidence type="ECO:0000256" key="10">
    <source>
        <dbReference type="ARBA" id="ARBA00022729"/>
    </source>
</evidence>
<evidence type="ECO:0000256" key="15">
    <source>
        <dbReference type="ARBA" id="ARBA00022989"/>
    </source>
</evidence>
<dbReference type="FunFam" id="3.80.10.10:FF:000626">
    <property type="entry name" value="Leucine-rich repeat receptor protein kinase MSP1"/>
    <property type="match status" value="1"/>
</dbReference>
<dbReference type="SMART" id="SM00220">
    <property type="entry name" value="S_TKc"/>
    <property type="match status" value="1"/>
</dbReference>
<dbReference type="PANTHER" id="PTHR48056:SF58">
    <property type="entry name" value="LEUCINE-RICH REPEAT RECEPTOR PROTEIN KINASE MSP1-LIKE ISOFORM X1"/>
    <property type="match status" value="1"/>
</dbReference>
<evidence type="ECO:0000313" key="24">
    <source>
        <dbReference type="EMBL" id="KAK1300220.1"/>
    </source>
</evidence>
<protein>
    <recommendedName>
        <fullName evidence="4">non-specific serine/threonine protein kinase</fullName>
        <ecNumber evidence="4">2.7.11.1</ecNumber>
    </recommendedName>
</protein>
<dbReference type="PANTHER" id="PTHR48056">
    <property type="entry name" value="LRR RECEPTOR-LIKE SERINE/THREONINE-PROTEIN KINASE-RELATED"/>
    <property type="match status" value="1"/>
</dbReference>
<dbReference type="AlphaFoldDB" id="A0AAV9DG94"/>
<dbReference type="GO" id="GO:0033612">
    <property type="term" value="F:receptor serine/threonine kinase binding"/>
    <property type="evidence" value="ECO:0007669"/>
    <property type="project" value="TreeGrafter"/>
</dbReference>
<dbReference type="InterPro" id="IPR050647">
    <property type="entry name" value="Plant_LRR-RLKs"/>
</dbReference>
<dbReference type="Gene3D" id="1.10.510.10">
    <property type="entry name" value="Transferase(Phosphotransferase) domain 1"/>
    <property type="match status" value="1"/>
</dbReference>
<comment type="caution">
    <text evidence="24">The sequence shown here is derived from an EMBL/GenBank/DDBJ whole genome shotgun (WGS) entry which is preliminary data.</text>
</comment>
<evidence type="ECO:0000256" key="20">
    <source>
        <dbReference type="ARBA" id="ARBA00048679"/>
    </source>
</evidence>
<dbReference type="FunFam" id="3.80.10.10:FF:000095">
    <property type="entry name" value="LRR receptor-like serine/threonine-protein kinase GSO1"/>
    <property type="match status" value="2"/>
</dbReference>
<dbReference type="GO" id="GO:0005524">
    <property type="term" value="F:ATP binding"/>
    <property type="evidence" value="ECO:0007669"/>
    <property type="project" value="UniProtKB-UniRule"/>
</dbReference>
<dbReference type="PROSITE" id="PS00107">
    <property type="entry name" value="PROTEIN_KINASE_ATP"/>
    <property type="match status" value="1"/>
</dbReference>
<dbReference type="InterPro" id="IPR055414">
    <property type="entry name" value="LRR_R13L4/SHOC2-like"/>
</dbReference>
<evidence type="ECO:0000259" key="23">
    <source>
        <dbReference type="PROSITE" id="PS50011"/>
    </source>
</evidence>
<keyword evidence="13 24" id="KW-0418">Kinase</keyword>
<sequence>MKGQKEFHSVVHALHIIFIICSSFIVARSSDDIQSLFSLRDTLTKSRASIPSWFDTKIPPCNWSGITCLGDNVQCIDLSTTPLNLQIPKCIGELRALEVLNLSDCSLTGPIPATLGNLHNLHYLDLSMNYLSGLLPSSLFSLTTLKEIVLDSNRFTGSLSSSIRALEDLTKLSLSENSFSGSLPHELGNLRNLDYLDLSVNSFSGILPPSLGNLAKLQYLDLSKNAISGSVFPVIKNLTRLISLDFSYNSMEDWESHEPEDHWISNCKLGGKVPDEIFNLKNLTGIDISENYFEGGLPEGIGELVNLVYFLATRAGLSGRIPAQLGKCRNLRSLDLSFNSFSGPLPDSLMGLESINTFIIEVNHVSGPIPPWISNWKRVTFITLAKNQFTGSLLPFSLPMLTSFSAESNSLTGEIPSNFCSDSTSLTLISFAENRLTGGIKDSFRSCSKLTDLILLGNHLNGEVPDYFGDLPLVTLELTQNNFSGEIPAGLLNSQTLLELSLADNLFVGCIPDSIGKMRLERLMLDGNFFEGEIPSSIGKLENLTTLSISRNRLMGRIPPELFNCTKLVTLDLSSNSLNGPIPRTISQLKLLDNLVLSRNQLSGPIPGEICSGFQKLNPPDSEFIQHHGVLDLSSNAFVGQIPPELASCTGLVELRLQGNGLNGSIPRVLASLSKLAYVDMSENFLTGRVGPELRNLQGLLLAHNRLSGPIPDKLSETMPSLVKLNLSRNSLTGPFPTSALDIKSLTHLDISWNSLGGSILLSGGRAPLLVLNVSNNFFSGELTQTLSNFTSLAVLDIHNNSITGAIPQSMSSLASLTYFDASANHLRGAIPCGVCDIDGLSYIDFSANDFNGYDCTVVPGPCEAMRLSFSPLHTYPPTRARASTWGIALGVMLGVLGSVLLLLKWRSRRRQATTASATLALAKANRSTVEPASTDELLGKKSKERLSINIATFEHPLLRVTLADILAATENFSKAHVIGDGGFGTVYKASLPESQTVAVKRLNGGYFQGDREFLAEMETIGKVKHPNLVPLLGYCVFSDERFLVYEYMENGSLETWLRNRDDAREALNWATCLKICLGSACGLAFLHHGFVPHIIHRDMKSSNILLDRAFEARVSDFGLARIISACETHVSTDLAGTFGYIPPEYGQTMKATAKGDVYSFGVVVMEVLTGRAPTGQEEGEGGGNLVGWVRWMVGLGREEEVFNAWLGAGVGAREQMRRVLAVARACTCDEPWRRPSMLEVVRMLKEIKLVVQ</sequence>
<evidence type="ECO:0000256" key="19">
    <source>
        <dbReference type="ARBA" id="ARBA00047899"/>
    </source>
</evidence>
<evidence type="ECO:0000256" key="2">
    <source>
        <dbReference type="ARBA" id="ARBA00004479"/>
    </source>
</evidence>
<dbReference type="Proteomes" id="UP001180020">
    <property type="component" value="Unassembled WGS sequence"/>
</dbReference>
<dbReference type="InterPro" id="IPR013210">
    <property type="entry name" value="LRR_N_plant-typ"/>
</dbReference>
<dbReference type="FunFam" id="1.10.510.10:FF:000309">
    <property type="entry name" value="Leucine-rich repeat receptor-like protein kinase"/>
    <property type="match status" value="1"/>
</dbReference>
<keyword evidence="12 21" id="KW-0547">Nucleotide-binding</keyword>
<evidence type="ECO:0000256" key="6">
    <source>
        <dbReference type="ARBA" id="ARBA00022614"/>
    </source>
</evidence>
<dbReference type="Gene3D" id="3.80.10.10">
    <property type="entry name" value="Ribonuclease Inhibitor"/>
    <property type="match status" value="6"/>
</dbReference>
<feature type="transmembrane region" description="Helical" evidence="22">
    <location>
        <begin position="886"/>
        <end position="904"/>
    </location>
</feature>
<keyword evidence="6" id="KW-0433">Leucine-rich repeat</keyword>
<dbReference type="Pfam" id="PF13855">
    <property type="entry name" value="LRR_8"/>
    <property type="match status" value="3"/>
</dbReference>
<keyword evidence="8" id="KW-0808">Transferase</keyword>
<keyword evidence="10" id="KW-0732">Signal</keyword>
<dbReference type="PROSITE" id="PS00108">
    <property type="entry name" value="PROTEIN_KINASE_ST"/>
    <property type="match status" value="1"/>
</dbReference>
<dbReference type="InterPro" id="IPR003591">
    <property type="entry name" value="Leu-rich_rpt_typical-subtyp"/>
</dbReference>
<evidence type="ECO:0000256" key="21">
    <source>
        <dbReference type="PROSITE-ProRule" id="PRU10141"/>
    </source>
</evidence>
<evidence type="ECO:0000256" key="13">
    <source>
        <dbReference type="ARBA" id="ARBA00022777"/>
    </source>
</evidence>
<keyword evidence="25" id="KW-1185">Reference proteome</keyword>
<evidence type="ECO:0000256" key="14">
    <source>
        <dbReference type="ARBA" id="ARBA00022840"/>
    </source>
</evidence>
<keyword evidence="16 22" id="KW-0472">Membrane</keyword>
<reference evidence="24" key="2">
    <citation type="submission" date="2023-06" db="EMBL/GenBank/DDBJ databases">
        <authorList>
            <person name="Ma L."/>
            <person name="Liu K.-W."/>
            <person name="Li Z."/>
            <person name="Hsiao Y.-Y."/>
            <person name="Qi Y."/>
            <person name="Fu T."/>
            <person name="Tang G."/>
            <person name="Zhang D."/>
            <person name="Sun W.-H."/>
            <person name="Liu D.-K."/>
            <person name="Li Y."/>
            <person name="Chen G.-Z."/>
            <person name="Liu X.-D."/>
            <person name="Liao X.-Y."/>
            <person name="Jiang Y.-T."/>
            <person name="Yu X."/>
            <person name="Hao Y."/>
            <person name="Huang J."/>
            <person name="Zhao X.-W."/>
            <person name="Ke S."/>
            <person name="Chen Y.-Y."/>
            <person name="Wu W.-L."/>
            <person name="Hsu J.-L."/>
            <person name="Lin Y.-F."/>
            <person name="Huang M.-D."/>
            <person name="Li C.-Y."/>
            <person name="Huang L."/>
            <person name="Wang Z.-W."/>
            <person name="Zhao X."/>
            <person name="Zhong W.-Y."/>
            <person name="Peng D.-H."/>
            <person name="Ahmad S."/>
            <person name="Lan S."/>
            <person name="Zhang J.-S."/>
            <person name="Tsai W.-C."/>
            <person name="Van De Peer Y."/>
            <person name="Liu Z.-J."/>
        </authorList>
    </citation>
    <scope>NUCLEOTIDE SEQUENCE</scope>
    <source>
        <strain evidence="24">CP</strain>
        <tissue evidence="24">Leaves</tissue>
    </source>
</reference>
<dbReference type="Pfam" id="PF07714">
    <property type="entry name" value="PK_Tyr_Ser-Thr"/>
    <property type="match status" value="1"/>
</dbReference>
<dbReference type="Pfam" id="PF23598">
    <property type="entry name" value="LRR_14"/>
    <property type="match status" value="1"/>
</dbReference>
<evidence type="ECO:0000256" key="7">
    <source>
        <dbReference type="ARBA" id="ARBA00022626"/>
    </source>
</evidence>
<evidence type="ECO:0000256" key="17">
    <source>
        <dbReference type="ARBA" id="ARBA00023170"/>
    </source>
</evidence>
<feature type="transmembrane region" description="Helical" evidence="22">
    <location>
        <begin position="7"/>
        <end position="27"/>
    </location>
</feature>
<dbReference type="FunFam" id="3.30.200.20:FF:000150">
    <property type="entry name" value="serine/threonine-protein kinase BRI1-like 2"/>
    <property type="match status" value="1"/>
</dbReference>
<keyword evidence="11" id="KW-0677">Repeat</keyword>
<keyword evidence="17 24" id="KW-0675">Receptor</keyword>
<keyword evidence="7" id="KW-1070">Brassinosteroid signaling pathway</keyword>
<dbReference type="GO" id="GO:0004674">
    <property type="term" value="F:protein serine/threonine kinase activity"/>
    <property type="evidence" value="ECO:0007669"/>
    <property type="project" value="UniProtKB-KW"/>
</dbReference>
<dbReference type="SMART" id="SM00369">
    <property type="entry name" value="LRR_TYP"/>
    <property type="match status" value="10"/>
</dbReference>
<feature type="binding site" evidence="21">
    <location>
        <position position="1001"/>
    </location>
    <ligand>
        <name>ATP</name>
        <dbReference type="ChEBI" id="CHEBI:30616"/>
    </ligand>
</feature>
<evidence type="ECO:0000256" key="3">
    <source>
        <dbReference type="ARBA" id="ARBA00008684"/>
    </source>
</evidence>
<dbReference type="Gene3D" id="3.30.200.20">
    <property type="entry name" value="Phosphorylase Kinase, domain 1"/>
    <property type="match status" value="1"/>
</dbReference>
<keyword evidence="15 22" id="KW-1133">Transmembrane helix</keyword>
<evidence type="ECO:0000256" key="1">
    <source>
        <dbReference type="ARBA" id="ARBA00004162"/>
    </source>
</evidence>
<comment type="catalytic activity">
    <reaction evidence="19">
        <text>L-threonyl-[protein] + ATP = O-phospho-L-threonyl-[protein] + ADP + H(+)</text>
        <dbReference type="Rhea" id="RHEA:46608"/>
        <dbReference type="Rhea" id="RHEA-COMP:11060"/>
        <dbReference type="Rhea" id="RHEA-COMP:11605"/>
        <dbReference type="ChEBI" id="CHEBI:15378"/>
        <dbReference type="ChEBI" id="CHEBI:30013"/>
        <dbReference type="ChEBI" id="CHEBI:30616"/>
        <dbReference type="ChEBI" id="CHEBI:61977"/>
        <dbReference type="ChEBI" id="CHEBI:456216"/>
        <dbReference type="EC" id="2.7.11.1"/>
    </reaction>
</comment>
<proteinExistence type="inferred from homology"/>
<dbReference type="SUPFAM" id="SSF52058">
    <property type="entry name" value="L domain-like"/>
    <property type="match status" value="2"/>
</dbReference>
<dbReference type="GO" id="GO:0005886">
    <property type="term" value="C:plasma membrane"/>
    <property type="evidence" value="ECO:0007669"/>
    <property type="project" value="UniProtKB-SubCell"/>
</dbReference>
<dbReference type="PROSITE" id="PS50011">
    <property type="entry name" value="PROTEIN_KINASE_DOM"/>
    <property type="match status" value="1"/>
</dbReference>
<dbReference type="InterPro" id="IPR032675">
    <property type="entry name" value="LRR_dom_sf"/>
</dbReference>
<comment type="similarity">
    <text evidence="3">Belongs to the protein kinase superfamily. Ser/Thr protein kinase family.</text>
</comment>
<accession>A0AAV9DG94</accession>
<dbReference type="EMBL" id="JAUJYO010000013">
    <property type="protein sequence ID" value="KAK1300220.1"/>
    <property type="molecule type" value="Genomic_DNA"/>
</dbReference>
<dbReference type="InterPro" id="IPR008271">
    <property type="entry name" value="Ser/Thr_kinase_AS"/>
</dbReference>
<evidence type="ECO:0000256" key="5">
    <source>
        <dbReference type="ARBA" id="ARBA00022527"/>
    </source>
</evidence>
<evidence type="ECO:0000256" key="18">
    <source>
        <dbReference type="ARBA" id="ARBA00023180"/>
    </source>
</evidence>
<evidence type="ECO:0000256" key="16">
    <source>
        <dbReference type="ARBA" id="ARBA00023136"/>
    </source>
</evidence>
<feature type="domain" description="Protein kinase" evidence="23">
    <location>
        <begin position="973"/>
        <end position="1250"/>
    </location>
</feature>
<keyword evidence="9 22" id="KW-0812">Transmembrane</keyword>
<comment type="subcellular location">
    <subcellularLocation>
        <location evidence="1">Cell membrane</location>
        <topology evidence="1">Single-pass membrane protein</topology>
    </subcellularLocation>
    <subcellularLocation>
        <location evidence="2">Membrane</location>
        <topology evidence="2">Single-pass type I membrane protein</topology>
    </subcellularLocation>
</comment>
<dbReference type="InterPro" id="IPR001245">
    <property type="entry name" value="Ser-Thr/Tyr_kinase_cat_dom"/>
</dbReference>
<dbReference type="InterPro" id="IPR001611">
    <property type="entry name" value="Leu-rich_rpt"/>
</dbReference>